<dbReference type="EMBL" id="LN732581">
    <property type="protein sequence ID" value="CEP15583.1"/>
    <property type="molecule type" value="Genomic_DNA"/>
</dbReference>
<dbReference type="AlphaFoldDB" id="A0A0B7NKW0"/>
<dbReference type="Proteomes" id="UP000054107">
    <property type="component" value="Unassembled WGS sequence"/>
</dbReference>
<gene>
    <name evidence="2" type="primary">PARPA_09818.1 scaffold 39042</name>
</gene>
<evidence type="ECO:0000256" key="1">
    <source>
        <dbReference type="SAM" id="MobiDB-lite"/>
    </source>
</evidence>
<sequence length="176" mass="19540">MRQDQHIEHLNLPMIHIENKRKDIHGAPIVISPATASKLPDPVQPSIFYMEAVLPVQLKSAGKTLHFSASSLVKNILPPPFSKPLSLSSVLYPSASESSPASSSISFYSTTEDEAGDEPSPELVKDDIYEALLFENPHLFAYRRKAFSLHSSRLPTEIQRPKQHEEAFAGACELTY</sequence>
<organism evidence="2 3">
    <name type="scientific">Parasitella parasitica</name>
    <dbReference type="NCBI Taxonomy" id="35722"/>
    <lineage>
        <taxon>Eukaryota</taxon>
        <taxon>Fungi</taxon>
        <taxon>Fungi incertae sedis</taxon>
        <taxon>Mucoromycota</taxon>
        <taxon>Mucoromycotina</taxon>
        <taxon>Mucoromycetes</taxon>
        <taxon>Mucorales</taxon>
        <taxon>Mucorineae</taxon>
        <taxon>Mucoraceae</taxon>
        <taxon>Parasitella</taxon>
    </lineage>
</organism>
<feature type="compositionally biased region" description="Acidic residues" evidence="1">
    <location>
        <begin position="111"/>
        <end position="120"/>
    </location>
</feature>
<keyword evidence="3" id="KW-1185">Reference proteome</keyword>
<evidence type="ECO:0000313" key="2">
    <source>
        <dbReference type="EMBL" id="CEP15583.1"/>
    </source>
</evidence>
<feature type="region of interest" description="Disordered" evidence="1">
    <location>
        <begin position="95"/>
        <end position="121"/>
    </location>
</feature>
<proteinExistence type="predicted"/>
<accession>A0A0B7NKW0</accession>
<feature type="compositionally biased region" description="Low complexity" evidence="1">
    <location>
        <begin position="95"/>
        <end position="110"/>
    </location>
</feature>
<protein>
    <submittedName>
        <fullName evidence="2">Uncharacterized protein</fullName>
    </submittedName>
</protein>
<evidence type="ECO:0000313" key="3">
    <source>
        <dbReference type="Proteomes" id="UP000054107"/>
    </source>
</evidence>
<reference evidence="2 3" key="1">
    <citation type="submission" date="2014-09" db="EMBL/GenBank/DDBJ databases">
        <authorList>
            <person name="Ellenberger Sabrina"/>
        </authorList>
    </citation>
    <scope>NUCLEOTIDE SEQUENCE [LARGE SCALE GENOMIC DNA]</scope>
    <source>
        <strain evidence="2 3">CBS 412.66</strain>
    </source>
</reference>
<name>A0A0B7NKW0_9FUNG</name>